<organism evidence="1 2">
    <name type="scientific">Racocetra persica</name>
    <dbReference type="NCBI Taxonomy" id="160502"/>
    <lineage>
        <taxon>Eukaryota</taxon>
        <taxon>Fungi</taxon>
        <taxon>Fungi incertae sedis</taxon>
        <taxon>Mucoromycota</taxon>
        <taxon>Glomeromycotina</taxon>
        <taxon>Glomeromycetes</taxon>
        <taxon>Diversisporales</taxon>
        <taxon>Gigasporaceae</taxon>
        <taxon>Racocetra</taxon>
    </lineage>
</organism>
<sequence length="228" mass="26261">MALVEPEKAYNELTIRIKGRGVEKRVKNKKDYIIGSQIKSKRYLARSDLIIMSKIDARNGAIGVIPKNLNNSLISSTFLLFEIKEEFSYLSPYFLHIFPNDKMTIRKKSDTNLKSEKKLISNCDYGACRHNNSQFSYEKKVEEMEEEAAKYVGELYDGLKIVPPGQKKAQGAKKGQFVDFALVELQNYLLKLYESEEVSEREKQVFKKKIAQKFSKSLLAAELEKLEK</sequence>
<gene>
    <name evidence="1" type="ORF">RPERSI_LOCUS2992</name>
</gene>
<feature type="non-terminal residue" evidence="1">
    <location>
        <position position="228"/>
    </location>
</feature>
<accession>A0ACA9LGB1</accession>
<dbReference type="EMBL" id="CAJVQC010003472">
    <property type="protein sequence ID" value="CAG8527616.1"/>
    <property type="molecule type" value="Genomic_DNA"/>
</dbReference>
<proteinExistence type="predicted"/>
<keyword evidence="2" id="KW-1185">Reference proteome</keyword>
<comment type="caution">
    <text evidence="1">The sequence shown here is derived from an EMBL/GenBank/DDBJ whole genome shotgun (WGS) entry which is preliminary data.</text>
</comment>
<dbReference type="Proteomes" id="UP000789920">
    <property type="component" value="Unassembled WGS sequence"/>
</dbReference>
<protein>
    <submittedName>
        <fullName evidence="1">28737_t:CDS:1</fullName>
    </submittedName>
</protein>
<evidence type="ECO:0000313" key="1">
    <source>
        <dbReference type="EMBL" id="CAG8527616.1"/>
    </source>
</evidence>
<reference evidence="1" key="1">
    <citation type="submission" date="2021-06" db="EMBL/GenBank/DDBJ databases">
        <authorList>
            <person name="Kallberg Y."/>
            <person name="Tangrot J."/>
            <person name="Rosling A."/>
        </authorList>
    </citation>
    <scope>NUCLEOTIDE SEQUENCE</scope>
    <source>
        <strain evidence="1">MA461A</strain>
    </source>
</reference>
<evidence type="ECO:0000313" key="2">
    <source>
        <dbReference type="Proteomes" id="UP000789920"/>
    </source>
</evidence>
<name>A0ACA9LGB1_9GLOM</name>